<evidence type="ECO:0000256" key="2">
    <source>
        <dbReference type="SAM" id="SignalP"/>
    </source>
</evidence>
<accession>A0A2P7R457</accession>
<feature type="chain" id="PRO_5015199003" evidence="2">
    <location>
        <begin position="21"/>
        <end position="171"/>
    </location>
</feature>
<dbReference type="AlphaFoldDB" id="A0A2P7R457"/>
<evidence type="ECO:0000313" key="4">
    <source>
        <dbReference type="Proteomes" id="UP000242181"/>
    </source>
</evidence>
<keyword evidence="2" id="KW-0732">Signal</keyword>
<feature type="region of interest" description="Disordered" evidence="1">
    <location>
        <begin position="32"/>
        <end position="89"/>
    </location>
</feature>
<reference evidence="3 4" key="1">
    <citation type="submission" date="2018-03" db="EMBL/GenBank/DDBJ databases">
        <title>The draft genome of Zobellella taiwanensis JCM 13381.</title>
        <authorList>
            <person name="Liu L."/>
            <person name="Li L."/>
            <person name="Wang T."/>
            <person name="Zhang X."/>
            <person name="Liang L."/>
        </authorList>
    </citation>
    <scope>NUCLEOTIDE SEQUENCE [LARGE SCALE GENOMIC DNA]</scope>
    <source>
        <strain evidence="3 4">JCM 13381</strain>
    </source>
</reference>
<dbReference type="OrthoDB" id="5296580at2"/>
<dbReference type="Pfam" id="PF04351">
    <property type="entry name" value="PilP"/>
    <property type="match status" value="1"/>
</dbReference>
<name>A0A2P7R457_9GAMM</name>
<dbReference type="InterPro" id="IPR007446">
    <property type="entry name" value="PilP"/>
</dbReference>
<feature type="signal peptide" evidence="2">
    <location>
        <begin position="1"/>
        <end position="20"/>
    </location>
</feature>
<dbReference type="EMBL" id="PXYH01000006">
    <property type="protein sequence ID" value="PSJ44999.1"/>
    <property type="molecule type" value="Genomic_DNA"/>
</dbReference>
<dbReference type="RefSeq" id="WP_106452796.1">
    <property type="nucleotide sequence ID" value="NZ_PXYH01000006.1"/>
</dbReference>
<evidence type="ECO:0000313" key="3">
    <source>
        <dbReference type="EMBL" id="PSJ44999.1"/>
    </source>
</evidence>
<dbReference type="Proteomes" id="UP000242181">
    <property type="component" value="Unassembled WGS sequence"/>
</dbReference>
<proteinExistence type="predicted"/>
<protein>
    <submittedName>
        <fullName evidence="3">Pilus assembly protein PilP</fullName>
    </submittedName>
</protein>
<dbReference type="Gene3D" id="2.30.30.830">
    <property type="match status" value="1"/>
</dbReference>
<organism evidence="3 4">
    <name type="scientific">Zobellella taiwanensis</name>
    <dbReference type="NCBI Taxonomy" id="347535"/>
    <lineage>
        <taxon>Bacteria</taxon>
        <taxon>Pseudomonadati</taxon>
        <taxon>Pseudomonadota</taxon>
        <taxon>Gammaproteobacteria</taxon>
        <taxon>Aeromonadales</taxon>
        <taxon>Aeromonadaceae</taxon>
        <taxon>Zobellella</taxon>
    </lineage>
</organism>
<dbReference type="PIRSF" id="PIRSF016481">
    <property type="entry name" value="Pilus_assembly_PilP"/>
    <property type="match status" value="1"/>
</dbReference>
<dbReference type="PROSITE" id="PS51257">
    <property type="entry name" value="PROKAR_LIPOPROTEIN"/>
    <property type="match status" value="1"/>
</dbReference>
<comment type="caution">
    <text evidence="3">The sequence shown here is derived from an EMBL/GenBank/DDBJ whole genome shotgun (WGS) entry which is preliminary data.</text>
</comment>
<evidence type="ECO:0000256" key="1">
    <source>
        <dbReference type="SAM" id="MobiDB-lite"/>
    </source>
</evidence>
<gene>
    <name evidence="3" type="ORF">C7I36_05900</name>
</gene>
<keyword evidence="4" id="KW-1185">Reference proteome</keyword>
<sequence length="171" mass="18875">MRRWAAMGLLLLLTACMDNSDLGQYVAEVKARPASPPDPMPEVNDYVPEPYRPGAERSPFVEPVPEMARPSAPTQADCVQPDPQRPREPLERYSLDNLSLRGTLADERGIRALVRAQDGVTHSIGVGDRLGLNQGEVLRIGPDALVLREYLADGKGCWEQRETTLELATTQ</sequence>